<evidence type="ECO:0000256" key="1">
    <source>
        <dbReference type="SAM" id="MobiDB-lite"/>
    </source>
</evidence>
<feature type="region of interest" description="Disordered" evidence="1">
    <location>
        <begin position="1"/>
        <end position="173"/>
    </location>
</feature>
<dbReference type="AlphaFoldDB" id="A0AAW1R7S0"/>
<proteinExistence type="predicted"/>
<reference evidence="2 3" key="1">
    <citation type="journal article" date="2024" name="Nat. Commun.">
        <title>Phylogenomics reveals the evolutionary origins of lichenization in chlorophyte algae.</title>
        <authorList>
            <person name="Puginier C."/>
            <person name="Libourel C."/>
            <person name="Otte J."/>
            <person name="Skaloud P."/>
            <person name="Haon M."/>
            <person name="Grisel S."/>
            <person name="Petersen M."/>
            <person name="Berrin J.G."/>
            <person name="Delaux P.M."/>
            <person name="Dal Grande F."/>
            <person name="Keller J."/>
        </authorList>
    </citation>
    <scope>NUCLEOTIDE SEQUENCE [LARGE SCALE GENOMIC DNA]</scope>
    <source>
        <strain evidence="2 3">SAG 2043</strain>
    </source>
</reference>
<comment type="caution">
    <text evidence="2">The sequence shown here is derived from an EMBL/GenBank/DDBJ whole genome shotgun (WGS) entry which is preliminary data.</text>
</comment>
<feature type="compositionally biased region" description="Basic and acidic residues" evidence="1">
    <location>
        <begin position="91"/>
        <end position="103"/>
    </location>
</feature>
<gene>
    <name evidence="2" type="ORF">WJX72_008064</name>
</gene>
<dbReference type="EMBL" id="JALJOR010000001">
    <property type="protein sequence ID" value="KAK9829822.1"/>
    <property type="molecule type" value="Genomic_DNA"/>
</dbReference>
<protein>
    <submittedName>
        <fullName evidence="2">Uncharacterized protein</fullName>
    </submittedName>
</protein>
<accession>A0AAW1R7S0</accession>
<feature type="compositionally biased region" description="Low complexity" evidence="1">
    <location>
        <begin position="140"/>
        <end position="160"/>
    </location>
</feature>
<evidence type="ECO:0000313" key="2">
    <source>
        <dbReference type="EMBL" id="KAK9829822.1"/>
    </source>
</evidence>
<evidence type="ECO:0000313" key="3">
    <source>
        <dbReference type="Proteomes" id="UP001489004"/>
    </source>
</evidence>
<feature type="region of interest" description="Disordered" evidence="1">
    <location>
        <begin position="191"/>
        <end position="211"/>
    </location>
</feature>
<keyword evidence="3" id="KW-1185">Reference proteome</keyword>
<name>A0AAW1R7S0_9CHLO</name>
<dbReference type="Proteomes" id="UP001489004">
    <property type="component" value="Unassembled WGS sequence"/>
</dbReference>
<sequence length="211" mass="22544">MSMQARPGSSPVQAPVHQQPIGEAPQAVRGLPEVQSQRQDVMAKASPSPQDAHAPLPPQPVAQQAMLGPPGVLGGSGCVAYPASVPQKLKRPFEGQLEDHAAEQSHVANRGKAMLGASRARAPVDPQPMDMAPQAPRPQAPAQQSQDLLAPPQALQQADQGRPTDTPATRMGIEAAATIVELQSRKSTMLAERALHDEQPRKRLCYWPTRQ</sequence>
<organism evidence="2 3">
    <name type="scientific">[Myrmecia] bisecta</name>
    <dbReference type="NCBI Taxonomy" id="41462"/>
    <lineage>
        <taxon>Eukaryota</taxon>
        <taxon>Viridiplantae</taxon>
        <taxon>Chlorophyta</taxon>
        <taxon>core chlorophytes</taxon>
        <taxon>Trebouxiophyceae</taxon>
        <taxon>Trebouxiales</taxon>
        <taxon>Trebouxiaceae</taxon>
        <taxon>Myrmecia</taxon>
    </lineage>
</organism>